<keyword evidence="1" id="KW-0749">Sporulation</keyword>
<evidence type="ECO:0000256" key="1">
    <source>
        <dbReference type="HAMAP-Rule" id="MF_01506"/>
    </source>
</evidence>
<organism evidence="3 4">
    <name type="scientific">Alteribacter lacisalsi</name>
    <dbReference type="NCBI Taxonomy" id="2045244"/>
    <lineage>
        <taxon>Bacteria</taxon>
        <taxon>Bacillati</taxon>
        <taxon>Bacillota</taxon>
        <taxon>Bacilli</taxon>
        <taxon>Bacillales</taxon>
        <taxon>Bacillaceae</taxon>
        <taxon>Alteribacter</taxon>
    </lineage>
</organism>
<protein>
    <recommendedName>
        <fullName evidence="1">Small, acid-soluble spore protein Tlp</fullName>
    </recommendedName>
</protein>
<proteinExistence type="evidence at transcript level"/>
<dbReference type="NCBIfam" id="TIGR03090">
    <property type="entry name" value="SASP_tlp"/>
    <property type="match status" value="1"/>
</dbReference>
<name>A0A2W0HAG5_9BACI</name>
<evidence type="ECO:0000256" key="2">
    <source>
        <dbReference type="SAM" id="MobiDB-lite"/>
    </source>
</evidence>
<comment type="induction">
    <text evidence="1">Expressed only in the forespore compartment of sporulating cells.</text>
</comment>
<accession>A0A2W0HAG5</accession>
<reference evidence="3 4" key="1">
    <citation type="submission" date="2017-10" db="EMBL/GenBank/DDBJ databases">
        <title>Bacillus sp. nov., a halophilic bacterium isolated from a Yangshapao Lake.</title>
        <authorList>
            <person name="Wang H."/>
        </authorList>
    </citation>
    <scope>NUCLEOTIDE SEQUENCE [LARGE SCALE GENOMIC DNA]</scope>
    <source>
        <strain evidence="3 4">YSP-3</strain>
    </source>
</reference>
<dbReference type="HAMAP" id="MF_01506">
    <property type="entry name" value="Tlp"/>
    <property type="match status" value="1"/>
</dbReference>
<dbReference type="RefSeq" id="WP_110517926.1">
    <property type="nucleotide sequence ID" value="NZ_PDOF01000001.1"/>
</dbReference>
<evidence type="ECO:0000313" key="4">
    <source>
        <dbReference type="Proteomes" id="UP000248066"/>
    </source>
</evidence>
<keyword evidence="4" id="KW-1185">Reference proteome</keyword>
<dbReference type="AlphaFoldDB" id="A0A2W0HAG5"/>
<evidence type="ECO:0000313" key="3">
    <source>
        <dbReference type="EMBL" id="PYZ98147.1"/>
    </source>
</evidence>
<feature type="compositionally biased region" description="Basic and acidic residues" evidence="2">
    <location>
        <begin position="48"/>
        <end position="58"/>
    </location>
</feature>
<dbReference type="GO" id="GO:0030435">
    <property type="term" value="P:sporulation resulting in formation of a cellular spore"/>
    <property type="evidence" value="ECO:0007669"/>
    <property type="project" value="UniProtKB-KW"/>
</dbReference>
<dbReference type="GO" id="GO:0030436">
    <property type="term" value="P:asexual sporulation"/>
    <property type="evidence" value="ECO:0007669"/>
    <property type="project" value="UniProtKB-UniRule"/>
</dbReference>
<sequence length="78" mass="9227">MIMKPKPDNRQDNAEKLEQMVENTRENMEAAQETADNLDLKEEDRQAIKEKNQRREESIQSFQAEIADEKGDRERGDY</sequence>
<feature type="region of interest" description="Disordered" evidence="2">
    <location>
        <begin position="48"/>
        <end position="78"/>
    </location>
</feature>
<dbReference type="Pfam" id="PF19824">
    <property type="entry name" value="Tlp"/>
    <property type="match status" value="1"/>
</dbReference>
<comment type="caution">
    <text evidence="3">The sequence shown here is derived from an EMBL/GenBank/DDBJ whole genome shotgun (WGS) entry which is preliminary data.</text>
</comment>
<comment type="similarity">
    <text evidence="1">Belongs to the Tlp family.</text>
</comment>
<comment type="subcellular location">
    <subcellularLocation>
        <location evidence="1">Spore core</location>
    </subcellularLocation>
</comment>
<gene>
    <name evidence="1" type="primary">tlp</name>
    <name evidence="3" type="ORF">CR205_06005</name>
</gene>
<dbReference type="EMBL" id="PDOF01000001">
    <property type="protein sequence ID" value="PYZ98147.1"/>
    <property type="molecule type" value="Genomic_DNA"/>
</dbReference>
<dbReference type="OrthoDB" id="1799076at2"/>
<feature type="compositionally biased region" description="Basic and acidic residues" evidence="2">
    <location>
        <begin position="67"/>
        <end position="78"/>
    </location>
</feature>
<dbReference type="Proteomes" id="UP000248066">
    <property type="component" value="Unassembled WGS sequence"/>
</dbReference>
<dbReference type="InterPro" id="IPR017524">
    <property type="entry name" value="SASP_thioredoxin-like"/>
</dbReference>